<dbReference type="InterPro" id="IPR001980">
    <property type="entry name" value="PPAT"/>
</dbReference>
<feature type="binding site" evidence="9">
    <location>
        <begin position="87"/>
        <end position="89"/>
    </location>
    <ligand>
        <name>ATP</name>
        <dbReference type="ChEBI" id="CHEBI:30616"/>
    </ligand>
</feature>
<feature type="domain" description="Cytidyltransferase-like" evidence="10">
    <location>
        <begin position="4"/>
        <end position="131"/>
    </location>
</feature>
<keyword evidence="2 9" id="KW-0808">Transferase</keyword>
<dbReference type="EMBL" id="QFRA01000004">
    <property type="protein sequence ID" value="PZR05842.1"/>
    <property type="molecule type" value="Genomic_DNA"/>
</dbReference>
<evidence type="ECO:0000256" key="5">
    <source>
        <dbReference type="ARBA" id="ARBA00022840"/>
    </source>
</evidence>
<keyword evidence="7 9" id="KW-0173">Coenzyme A biosynthesis</keyword>
<dbReference type="Pfam" id="PF01467">
    <property type="entry name" value="CTP_transf_like"/>
    <property type="match status" value="1"/>
</dbReference>
<comment type="catalytic activity">
    <reaction evidence="8 9">
        <text>(R)-4'-phosphopantetheine + ATP + H(+) = 3'-dephospho-CoA + diphosphate</text>
        <dbReference type="Rhea" id="RHEA:19801"/>
        <dbReference type="ChEBI" id="CHEBI:15378"/>
        <dbReference type="ChEBI" id="CHEBI:30616"/>
        <dbReference type="ChEBI" id="CHEBI:33019"/>
        <dbReference type="ChEBI" id="CHEBI:57328"/>
        <dbReference type="ChEBI" id="CHEBI:61723"/>
        <dbReference type="EC" id="2.7.7.3"/>
    </reaction>
</comment>
<dbReference type="GO" id="GO:0005737">
    <property type="term" value="C:cytoplasm"/>
    <property type="evidence" value="ECO:0007669"/>
    <property type="project" value="UniProtKB-SubCell"/>
</dbReference>
<comment type="subunit">
    <text evidence="9">Homohexamer.</text>
</comment>
<evidence type="ECO:0000256" key="9">
    <source>
        <dbReference type="HAMAP-Rule" id="MF_00151"/>
    </source>
</evidence>
<feature type="site" description="Transition state stabilizer" evidence="9">
    <location>
        <position position="16"/>
    </location>
</feature>
<feature type="binding site" evidence="9">
    <location>
        <position position="8"/>
    </location>
    <ligand>
        <name>substrate</name>
    </ligand>
</feature>
<comment type="similarity">
    <text evidence="9">Belongs to the bacterial CoaD family.</text>
</comment>
<dbReference type="PANTHER" id="PTHR21342">
    <property type="entry name" value="PHOSPHOPANTETHEINE ADENYLYLTRANSFERASE"/>
    <property type="match status" value="1"/>
</dbReference>
<dbReference type="RefSeq" id="WP_012731831.1">
    <property type="nucleotide sequence ID" value="NZ_CAKZHK010000009.1"/>
</dbReference>
<name>A0A2W5SSN1_9CORY</name>
<sequence length="157" mass="17462">MHVVCPGSFDPITNGHVDIIERAAAQFDQVTVLVTFNPNKHGLFSVEERCDLIRKAVEHLPNVDVDSWNKLLVDYTTEHQISALVKGLRSSLDYAYELPMAQMNRSLSGIDTLFLLTTPKFGHISSTLCKEVARYGGDVSGLMPDHVIAAMQEKFSE</sequence>
<dbReference type="OMA" id="MALMNRK"/>
<feature type="binding site" evidence="9">
    <location>
        <begin position="121"/>
        <end position="127"/>
    </location>
    <ligand>
        <name>ATP</name>
        <dbReference type="ChEBI" id="CHEBI:30616"/>
    </ligand>
</feature>
<dbReference type="HAMAP" id="MF_00151">
    <property type="entry name" value="PPAT_bact"/>
    <property type="match status" value="1"/>
</dbReference>
<gene>
    <name evidence="9" type="primary">coaD</name>
    <name evidence="11" type="ORF">DI525_02910</name>
</gene>
<dbReference type="PRINTS" id="PR01020">
    <property type="entry name" value="LPSBIOSNTHSS"/>
</dbReference>
<dbReference type="SUPFAM" id="SSF52374">
    <property type="entry name" value="Nucleotidylyl transferase"/>
    <property type="match status" value="1"/>
</dbReference>
<dbReference type="InterPro" id="IPR004821">
    <property type="entry name" value="Cyt_trans-like"/>
</dbReference>
<protein>
    <recommendedName>
        <fullName evidence="9">Phosphopantetheine adenylyltransferase</fullName>
        <ecNumber evidence="9">2.7.7.3</ecNumber>
    </recommendedName>
    <alternativeName>
        <fullName evidence="9">Dephospho-CoA pyrophosphorylase</fullName>
    </alternativeName>
    <alternativeName>
        <fullName evidence="9">Pantetheine-phosphate adenylyltransferase</fullName>
        <shortName evidence="9">PPAT</shortName>
    </alternativeName>
</protein>
<keyword evidence="6 9" id="KW-0460">Magnesium</keyword>
<evidence type="ECO:0000313" key="11">
    <source>
        <dbReference type="EMBL" id="PZR05842.1"/>
    </source>
</evidence>
<keyword evidence="4 9" id="KW-0547">Nucleotide-binding</keyword>
<evidence type="ECO:0000256" key="2">
    <source>
        <dbReference type="ARBA" id="ARBA00022679"/>
    </source>
</evidence>
<dbReference type="GO" id="GO:0004595">
    <property type="term" value="F:pantetheine-phosphate adenylyltransferase activity"/>
    <property type="evidence" value="ECO:0007669"/>
    <property type="project" value="UniProtKB-UniRule"/>
</dbReference>
<evidence type="ECO:0000313" key="12">
    <source>
        <dbReference type="Proteomes" id="UP000249432"/>
    </source>
</evidence>
<dbReference type="EC" id="2.7.7.3" evidence="9"/>
<comment type="subcellular location">
    <subcellularLocation>
        <location evidence="9">Cytoplasm</location>
    </subcellularLocation>
</comment>
<keyword evidence="1 9" id="KW-0963">Cytoplasm</keyword>
<feature type="binding site" evidence="9">
    <location>
        <position position="86"/>
    </location>
    <ligand>
        <name>substrate</name>
    </ligand>
</feature>
<dbReference type="InterPro" id="IPR014729">
    <property type="entry name" value="Rossmann-like_a/b/a_fold"/>
</dbReference>
<dbReference type="UniPathway" id="UPA00241">
    <property type="reaction ID" value="UER00355"/>
</dbReference>
<dbReference type="GO" id="GO:0015937">
    <property type="term" value="P:coenzyme A biosynthetic process"/>
    <property type="evidence" value="ECO:0007669"/>
    <property type="project" value="UniProtKB-UniRule"/>
</dbReference>
<feature type="binding site" evidence="9">
    <location>
        <position position="97"/>
    </location>
    <ligand>
        <name>ATP</name>
        <dbReference type="ChEBI" id="CHEBI:30616"/>
    </ligand>
</feature>
<dbReference type="CDD" id="cd02163">
    <property type="entry name" value="PPAT"/>
    <property type="match status" value="1"/>
</dbReference>
<dbReference type="Gene3D" id="3.40.50.620">
    <property type="entry name" value="HUPs"/>
    <property type="match status" value="1"/>
</dbReference>
<evidence type="ECO:0000256" key="3">
    <source>
        <dbReference type="ARBA" id="ARBA00022695"/>
    </source>
</evidence>
<comment type="caution">
    <text evidence="11">The sequence shown here is derived from an EMBL/GenBank/DDBJ whole genome shotgun (WGS) entry which is preliminary data.</text>
</comment>
<evidence type="ECO:0000256" key="1">
    <source>
        <dbReference type="ARBA" id="ARBA00022490"/>
    </source>
</evidence>
<keyword evidence="3 9" id="KW-0548">Nucleotidyltransferase</keyword>
<evidence type="ECO:0000256" key="8">
    <source>
        <dbReference type="ARBA" id="ARBA00029346"/>
    </source>
</evidence>
<comment type="pathway">
    <text evidence="9">Cofactor biosynthesis; coenzyme A biosynthesis; CoA from (R)-pantothenate: step 4/5.</text>
</comment>
<proteinExistence type="inferred from homology"/>
<comment type="function">
    <text evidence="9">Reversibly transfers an adenylyl group from ATP to 4'-phosphopantetheine, yielding dephospho-CoA (dPCoA) and pyrophosphate.</text>
</comment>
<reference evidence="11 12" key="1">
    <citation type="submission" date="2017-08" db="EMBL/GenBank/DDBJ databases">
        <title>Infants hospitalized years apart are colonized by the same room-sourced microbial strains.</title>
        <authorList>
            <person name="Brooks B."/>
            <person name="Olm M.R."/>
            <person name="Firek B.A."/>
            <person name="Baker R."/>
            <person name="Thomas B.C."/>
            <person name="Morowitz M.J."/>
            <person name="Banfield J.F."/>
        </authorList>
    </citation>
    <scope>NUCLEOTIDE SEQUENCE [LARGE SCALE GENOMIC DNA]</scope>
    <source>
        <strain evidence="11">S2_003_000_R1_3</strain>
    </source>
</reference>
<evidence type="ECO:0000256" key="6">
    <source>
        <dbReference type="ARBA" id="ARBA00022842"/>
    </source>
</evidence>
<evidence type="ECO:0000259" key="10">
    <source>
        <dbReference type="Pfam" id="PF01467"/>
    </source>
</evidence>
<accession>A0A2W5SSN1</accession>
<evidence type="ECO:0000256" key="7">
    <source>
        <dbReference type="ARBA" id="ARBA00022993"/>
    </source>
</evidence>
<feature type="binding site" evidence="9">
    <location>
        <position position="40"/>
    </location>
    <ligand>
        <name>substrate</name>
    </ligand>
</feature>
<feature type="binding site" evidence="9">
    <location>
        <position position="72"/>
    </location>
    <ligand>
        <name>substrate</name>
    </ligand>
</feature>
<organism evidence="11 12">
    <name type="scientific">Corynebacterium kroppenstedtii</name>
    <dbReference type="NCBI Taxonomy" id="161879"/>
    <lineage>
        <taxon>Bacteria</taxon>
        <taxon>Bacillati</taxon>
        <taxon>Actinomycetota</taxon>
        <taxon>Actinomycetes</taxon>
        <taxon>Mycobacteriales</taxon>
        <taxon>Corynebacteriaceae</taxon>
        <taxon>Corynebacterium</taxon>
    </lineage>
</organism>
<evidence type="ECO:0000256" key="4">
    <source>
        <dbReference type="ARBA" id="ARBA00022741"/>
    </source>
</evidence>
<dbReference type="NCBIfam" id="TIGR00125">
    <property type="entry name" value="cyt_tran_rel"/>
    <property type="match status" value="1"/>
</dbReference>
<comment type="cofactor">
    <cofactor evidence="9">
        <name>Mg(2+)</name>
        <dbReference type="ChEBI" id="CHEBI:18420"/>
    </cofactor>
</comment>
<dbReference type="Proteomes" id="UP000249432">
    <property type="component" value="Unassembled WGS sequence"/>
</dbReference>
<feature type="binding site" evidence="9">
    <location>
        <position position="16"/>
    </location>
    <ligand>
        <name>ATP</name>
        <dbReference type="ChEBI" id="CHEBI:30616"/>
    </ligand>
</feature>
<dbReference type="NCBIfam" id="TIGR01510">
    <property type="entry name" value="coaD_prev_kdtB"/>
    <property type="match status" value="1"/>
</dbReference>
<dbReference type="AlphaFoldDB" id="A0A2W5SSN1"/>
<feature type="binding site" evidence="9">
    <location>
        <begin position="8"/>
        <end position="9"/>
    </location>
    <ligand>
        <name>ATP</name>
        <dbReference type="ChEBI" id="CHEBI:30616"/>
    </ligand>
</feature>
<dbReference type="GO" id="GO:0005524">
    <property type="term" value="F:ATP binding"/>
    <property type="evidence" value="ECO:0007669"/>
    <property type="project" value="UniProtKB-KW"/>
</dbReference>
<keyword evidence="5 9" id="KW-0067">ATP-binding</keyword>
<dbReference type="PANTHER" id="PTHR21342:SF1">
    <property type="entry name" value="PHOSPHOPANTETHEINE ADENYLYLTRANSFERASE"/>
    <property type="match status" value="1"/>
</dbReference>